<proteinExistence type="predicted"/>
<dbReference type="OrthoDB" id="5094704at2"/>
<keyword evidence="1" id="KW-0812">Transmembrane</keyword>
<dbReference type="Proteomes" id="UP000321798">
    <property type="component" value="Unassembled WGS sequence"/>
</dbReference>
<keyword evidence="3" id="KW-1185">Reference proteome</keyword>
<dbReference type="RefSeq" id="WP_146951865.1">
    <property type="nucleotide sequence ID" value="NZ_BAABBJ010000015.1"/>
</dbReference>
<gene>
    <name evidence="2" type="ORF">CSO01_08320</name>
</gene>
<feature type="transmembrane region" description="Helical" evidence="1">
    <location>
        <begin position="30"/>
        <end position="55"/>
    </location>
</feature>
<evidence type="ECO:0000313" key="3">
    <source>
        <dbReference type="Proteomes" id="UP000321798"/>
    </source>
</evidence>
<keyword evidence="1" id="KW-1133">Transmembrane helix</keyword>
<protein>
    <submittedName>
        <fullName evidence="2">Uncharacterized protein</fullName>
    </submittedName>
</protein>
<dbReference type="AlphaFoldDB" id="A0A512PA78"/>
<sequence length="518" mass="54202">MTSPRTTATTTGALHRWRERYAAQDQDAGIAMVLAVAIIVFATLAVATLVTVAIAENGMSGRERQRAVSIASAEGQVDHLVSRIHYAPLSTLQEGVLCGAITPFVTDVGPDELTIDSRITFYDAAGAVVACSAVRTGAVEAATAAVRATSTSTPVAQQAPAVRTFETVVRLKLQTDLNKAVFGNSSVVINNSLTVIAGSAGSQNGDVYSNGNLSCKGYVYGSIYSQGTTTLEHDCRYVAGNVMSVGNVLVQPNDKTVMGDITSSAGSIALNNLGTSSGRVLNGKARAWGTVTGDVCSAAAVLDKCHGYQVVDAPPGAPFPQLLGDSSWTSPVSAGGAGYTQVTFPSCDAGYDQSGSLARWLVTHGTTLTAPVLIRMPASCVVNFSNMSGHEIVLAQDVAIWAASGFSINGQPTFSGLSGSTKNLYLMQDYATPSCSRTGIEINNGLIARTNIRVLMYTPHKFYSPSGTSMINGQIYAGCAVEMNNSMNLTYDSLPVWGVQNKDALSYKVEIVAKRETA</sequence>
<reference evidence="2 3" key="1">
    <citation type="submission" date="2019-07" db="EMBL/GenBank/DDBJ databases">
        <title>Whole genome shotgun sequence of Cellulomonas soli NBRC 109434.</title>
        <authorList>
            <person name="Hosoyama A."/>
            <person name="Uohara A."/>
            <person name="Ohji S."/>
            <person name="Ichikawa N."/>
        </authorList>
    </citation>
    <scope>NUCLEOTIDE SEQUENCE [LARGE SCALE GENOMIC DNA]</scope>
    <source>
        <strain evidence="2 3">NBRC 109434</strain>
    </source>
</reference>
<name>A0A512PA78_9CELL</name>
<evidence type="ECO:0000256" key="1">
    <source>
        <dbReference type="SAM" id="Phobius"/>
    </source>
</evidence>
<keyword evidence="1" id="KW-0472">Membrane</keyword>
<accession>A0A512PA78</accession>
<evidence type="ECO:0000313" key="2">
    <source>
        <dbReference type="EMBL" id="GEP68117.1"/>
    </source>
</evidence>
<organism evidence="2 3">
    <name type="scientific">Cellulomonas soli</name>
    <dbReference type="NCBI Taxonomy" id="931535"/>
    <lineage>
        <taxon>Bacteria</taxon>
        <taxon>Bacillati</taxon>
        <taxon>Actinomycetota</taxon>
        <taxon>Actinomycetes</taxon>
        <taxon>Micrococcales</taxon>
        <taxon>Cellulomonadaceae</taxon>
        <taxon>Cellulomonas</taxon>
    </lineage>
</organism>
<comment type="caution">
    <text evidence="2">The sequence shown here is derived from an EMBL/GenBank/DDBJ whole genome shotgun (WGS) entry which is preliminary data.</text>
</comment>
<dbReference type="EMBL" id="BKAL01000002">
    <property type="protein sequence ID" value="GEP68117.1"/>
    <property type="molecule type" value="Genomic_DNA"/>
</dbReference>